<organism evidence="1 2">
    <name type="scientific">Undibacterium danionis</name>
    <dbReference type="NCBI Taxonomy" id="1812100"/>
    <lineage>
        <taxon>Bacteria</taxon>
        <taxon>Pseudomonadati</taxon>
        <taxon>Pseudomonadota</taxon>
        <taxon>Betaproteobacteria</taxon>
        <taxon>Burkholderiales</taxon>
        <taxon>Oxalobacteraceae</taxon>
        <taxon>Undibacterium</taxon>
    </lineage>
</organism>
<reference evidence="1 2" key="1">
    <citation type="submission" date="2024-09" db="EMBL/GenBank/DDBJ databases">
        <authorList>
            <person name="Sun Q."/>
            <person name="Mori K."/>
        </authorList>
    </citation>
    <scope>NUCLEOTIDE SEQUENCE [LARGE SCALE GENOMIC DNA]</scope>
    <source>
        <strain evidence="1 2">CCM 8677</strain>
    </source>
</reference>
<proteinExistence type="predicted"/>
<keyword evidence="2" id="KW-1185">Reference proteome</keyword>
<name>A0ABV6IIR9_9BURK</name>
<accession>A0ABV6IIR9</accession>
<evidence type="ECO:0000313" key="2">
    <source>
        <dbReference type="Proteomes" id="UP001589844"/>
    </source>
</evidence>
<dbReference type="EMBL" id="JBHLXJ010000022">
    <property type="protein sequence ID" value="MFC0351722.1"/>
    <property type="molecule type" value="Genomic_DNA"/>
</dbReference>
<feature type="non-terminal residue" evidence="1">
    <location>
        <position position="337"/>
    </location>
</feature>
<gene>
    <name evidence="1" type="ORF">ACFFJH_18005</name>
</gene>
<sequence>IAGVNNLLNKNGTSSISSTTYNLAAADDWNSVITGGNIADLTGNGITVSNAAPIIINSTYDASTGTLVVTGANMVTGDTIDVTKLSIAGQGGSYTLTSPNITAASATSFTVTLNATDKLAINGILNQNGSSAVDTTTFNLAAAASWNASRTSSADLTGNGITVSNVTAPTITSATFDGTTNVLTVTGTGLVRTLGATNDITISKLTITGEGGSTYTLSTSGNVEITSATSFNITLSGADTGGVSALLNKNGTSSAVSATAYNIAAADDWNSVITGGNIADLTGNAITVSNAAPNILNATYDAATGILSVSAVNIVSGDTIDVSKLSLIGQAGGSYNL</sequence>
<protein>
    <submittedName>
        <fullName evidence="1">Uncharacterized protein</fullName>
    </submittedName>
</protein>
<comment type="caution">
    <text evidence="1">The sequence shown here is derived from an EMBL/GenBank/DDBJ whole genome shotgun (WGS) entry which is preliminary data.</text>
</comment>
<dbReference type="RefSeq" id="WP_390214362.1">
    <property type="nucleotide sequence ID" value="NZ_JBHLXJ010000022.1"/>
</dbReference>
<feature type="non-terminal residue" evidence="1">
    <location>
        <position position="1"/>
    </location>
</feature>
<dbReference type="Proteomes" id="UP001589844">
    <property type="component" value="Unassembled WGS sequence"/>
</dbReference>
<evidence type="ECO:0000313" key="1">
    <source>
        <dbReference type="EMBL" id="MFC0351722.1"/>
    </source>
</evidence>